<feature type="signal peptide" evidence="1">
    <location>
        <begin position="1"/>
        <end position="26"/>
    </location>
</feature>
<protein>
    <recommendedName>
        <fullName evidence="4">Lipoprotein</fullName>
    </recommendedName>
</protein>
<evidence type="ECO:0000256" key="1">
    <source>
        <dbReference type="SAM" id="SignalP"/>
    </source>
</evidence>
<organism evidence="2 3">
    <name type="scientific">Pacificibacter marinus</name>
    <dbReference type="NCBI Taxonomy" id="658057"/>
    <lineage>
        <taxon>Bacteria</taxon>
        <taxon>Pseudomonadati</taxon>
        <taxon>Pseudomonadota</taxon>
        <taxon>Alphaproteobacteria</taxon>
        <taxon>Rhodobacterales</taxon>
        <taxon>Roseobacteraceae</taxon>
        <taxon>Pacificibacter</taxon>
    </lineage>
</organism>
<dbReference type="RefSeq" id="WP_085850249.1">
    <property type="nucleotide sequence ID" value="NZ_FNZV01000012.1"/>
</dbReference>
<name>A0A1Y5TIH8_9RHOB</name>
<dbReference type="AlphaFoldDB" id="A0A1Y5TIH8"/>
<keyword evidence="1" id="KW-0732">Signal</keyword>
<sequence>MTHTRAFPRILATALALAFVPMASHAACYAEYKAKRDNPLKLHYGIAKLSDAQCTKSAAQAALTPRLAADGWVFLSIVGFVDETDLQGKKESAGAYFLRY</sequence>
<gene>
    <name evidence="2" type="ORF">PAM7971_03154</name>
</gene>
<reference evidence="2 3" key="1">
    <citation type="submission" date="2017-03" db="EMBL/GenBank/DDBJ databases">
        <authorList>
            <person name="Afonso C.L."/>
            <person name="Miller P.J."/>
            <person name="Scott M.A."/>
            <person name="Spackman E."/>
            <person name="Goraichik I."/>
            <person name="Dimitrov K.M."/>
            <person name="Suarez D.L."/>
            <person name="Swayne D.E."/>
        </authorList>
    </citation>
    <scope>NUCLEOTIDE SEQUENCE [LARGE SCALE GENOMIC DNA]</scope>
    <source>
        <strain evidence="2 3">CECT 7971</strain>
    </source>
</reference>
<proteinExistence type="predicted"/>
<feature type="chain" id="PRO_5010984539" description="Lipoprotein" evidence="1">
    <location>
        <begin position="27"/>
        <end position="100"/>
    </location>
</feature>
<dbReference type="EMBL" id="FWFW01000012">
    <property type="protein sequence ID" value="SLN61128.1"/>
    <property type="molecule type" value="Genomic_DNA"/>
</dbReference>
<accession>A0A1Y5TIH8</accession>
<dbReference type="Proteomes" id="UP000193307">
    <property type="component" value="Unassembled WGS sequence"/>
</dbReference>
<evidence type="ECO:0000313" key="3">
    <source>
        <dbReference type="Proteomes" id="UP000193307"/>
    </source>
</evidence>
<dbReference type="STRING" id="658057.SAMN04488032_11262"/>
<evidence type="ECO:0008006" key="4">
    <source>
        <dbReference type="Google" id="ProtNLM"/>
    </source>
</evidence>
<keyword evidence="3" id="KW-1185">Reference proteome</keyword>
<evidence type="ECO:0000313" key="2">
    <source>
        <dbReference type="EMBL" id="SLN61128.1"/>
    </source>
</evidence>